<feature type="compositionally biased region" description="Low complexity" evidence="5">
    <location>
        <begin position="71"/>
        <end position="91"/>
    </location>
</feature>
<dbReference type="InterPro" id="IPR036864">
    <property type="entry name" value="Zn2-C6_fun-type_DNA-bd_sf"/>
</dbReference>
<dbReference type="PANTHER" id="PTHR47171">
    <property type="entry name" value="FARA-RELATED"/>
    <property type="match status" value="1"/>
</dbReference>
<evidence type="ECO:0000256" key="3">
    <source>
        <dbReference type="ARBA" id="ARBA00023125"/>
    </source>
</evidence>
<dbReference type="Proteomes" id="UP001239445">
    <property type="component" value="Unassembled WGS sequence"/>
</dbReference>
<evidence type="ECO:0000256" key="1">
    <source>
        <dbReference type="ARBA" id="ARBA00022833"/>
    </source>
</evidence>
<evidence type="ECO:0008006" key="8">
    <source>
        <dbReference type="Google" id="ProtNLM"/>
    </source>
</evidence>
<dbReference type="InterPro" id="IPR052073">
    <property type="entry name" value="Amide_Lactam_Regulators"/>
</dbReference>
<dbReference type="SUPFAM" id="SSF57701">
    <property type="entry name" value="Zn2/Cys6 DNA-binding domain"/>
    <property type="match status" value="1"/>
</dbReference>
<evidence type="ECO:0000313" key="6">
    <source>
        <dbReference type="EMBL" id="KAK1753229.1"/>
    </source>
</evidence>
<protein>
    <recommendedName>
        <fullName evidence="8">Transcription factor domain-containing protein</fullName>
    </recommendedName>
</protein>
<dbReference type="EMBL" id="MU839838">
    <property type="protein sequence ID" value="KAK1753229.1"/>
    <property type="molecule type" value="Genomic_DNA"/>
</dbReference>
<evidence type="ECO:0000256" key="2">
    <source>
        <dbReference type="ARBA" id="ARBA00023015"/>
    </source>
</evidence>
<feature type="compositionally biased region" description="Basic residues" evidence="5">
    <location>
        <begin position="629"/>
        <end position="641"/>
    </location>
</feature>
<evidence type="ECO:0000256" key="4">
    <source>
        <dbReference type="ARBA" id="ARBA00023163"/>
    </source>
</evidence>
<feature type="compositionally biased region" description="Polar residues" evidence="5">
    <location>
        <begin position="642"/>
        <end position="676"/>
    </location>
</feature>
<feature type="region of interest" description="Disordered" evidence="5">
    <location>
        <begin position="616"/>
        <end position="676"/>
    </location>
</feature>
<dbReference type="CDD" id="cd12148">
    <property type="entry name" value="fungal_TF_MHR"/>
    <property type="match status" value="1"/>
</dbReference>
<dbReference type="AlphaFoldDB" id="A0AAJ0B9I5"/>
<evidence type="ECO:0000256" key="5">
    <source>
        <dbReference type="SAM" id="MobiDB-lite"/>
    </source>
</evidence>
<dbReference type="PANTHER" id="PTHR47171:SF6">
    <property type="entry name" value="SPECIFIC TRANSCRIPTION FACTOR, PUTATIVE (AFU_ORTHOLOGUE AFUA_2G06130)-RELATED"/>
    <property type="match status" value="1"/>
</dbReference>
<evidence type="ECO:0000313" key="7">
    <source>
        <dbReference type="Proteomes" id="UP001239445"/>
    </source>
</evidence>
<keyword evidence="4" id="KW-0804">Transcription</keyword>
<dbReference type="GO" id="GO:0003677">
    <property type="term" value="F:DNA binding"/>
    <property type="evidence" value="ECO:0007669"/>
    <property type="project" value="UniProtKB-KW"/>
</dbReference>
<proteinExistence type="predicted"/>
<reference evidence="6" key="1">
    <citation type="submission" date="2023-06" db="EMBL/GenBank/DDBJ databases">
        <title>Genome-scale phylogeny and comparative genomics of the fungal order Sordariales.</title>
        <authorList>
            <consortium name="Lawrence Berkeley National Laboratory"/>
            <person name="Hensen N."/>
            <person name="Bonometti L."/>
            <person name="Westerberg I."/>
            <person name="Brannstrom I.O."/>
            <person name="Guillou S."/>
            <person name="Cros-Aarteil S."/>
            <person name="Calhoun S."/>
            <person name="Haridas S."/>
            <person name="Kuo A."/>
            <person name="Mondo S."/>
            <person name="Pangilinan J."/>
            <person name="Riley R."/>
            <person name="Labutti K."/>
            <person name="Andreopoulos B."/>
            <person name="Lipzen A."/>
            <person name="Chen C."/>
            <person name="Yanf M."/>
            <person name="Daum C."/>
            <person name="Ng V."/>
            <person name="Clum A."/>
            <person name="Steindorff A."/>
            <person name="Ohm R."/>
            <person name="Martin F."/>
            <person name="Silar P."/>
            <person name="Natvig D."/>
            <person name="Lalanne C."/>
            <person name="Gautier V."/>
            <person name="Ament-Velasquez S.L."/>
            <person name="Kruys A."/>
            <person name="Hutchinson M.I."/>
            <person name="Powell A.J."/>
            <person name="Barry K."/>
            <person name="Miller A.N."/>
            <person name="Grigoriev I.V."/>
            <person name="Debuchy R."/>
            <person name="Gladieux P."/>
            <person name="Thoren M.H."/>
            <person name="Johannesson H."/>
        </authorList>
    </citation>
    <scope>NUCLEOTIDE SEQUENCE</scope>
    <source>
        <strain evidence="6">PSN4</strain>
    </source>
</reference>
<keyword evidence="2" id="KW-0805">Transcription regulation</keyword>
<keyword evidence="3" id="KW-0238">DNA-binding</keyword>
<name>A0AAJ0B9I5_9PEZI</name>
<comment type="caution">
    <text evidence="6">The sequence shown here is derived from an EMBL/GenBank/DDBJ whole genome shotgun (WGS) entry which is preliminary data.</text>
</comment>
<keyword evidence="7" id="KW-1185">Reference proteome</keyword>
<organism evidence="6 7">
    <name type="scientific">Echria macrotheca</name>
    <dbReference type="NCBI Taxonomy" id="438768"/>
    <lineage>
        <taxon>Eukaryota</taxon>
        <taxon>Fungi</taxon>
        <taxon>Dikarya</taxon>
        <taxon>Ascomycota</taxon>
        <taxon>Pezizomycotina</taxon>
        <taxon>Sordariomycetes</taxon>
        <taxon>Sordariomycetidae</taxon>
        <taxon>Sordariales</taxon>
        <taxon>Schizotheciaceae</taxon>
        <taxon>Echria</taxon>
    </lineage>
</organism>
<dbReference type="GO" id="GO:0008270">
    <property type="term" value="F:zinc ion binding"/>
    <property type="evidence" value="ECO:0007669"/>
    <property type="project" value="InterPro"/>
</dbReference>
<keyword evidence="1" id="KW-0862">Zinc</keyword>
<feature type="region of interest" description="Disordered" evidence="5">
    <location>
        <begin position="71"/>
        <end position="94"/>
    </location>
</feature>
<sequence>MAGQKSTAPQAMAAVKFVQQDAAGLPVKRRQVQQACESCKRRKKRCEHTQEHDVMDASDAAAQLLQFHAQAEAVSPAGTSSGTSSTAVPSPDTRHAKLDRAAPFLSDLNPEGVFVEATMTEVSKIAPVEAEGDARLGIWGTSDADTVDKGPQDSLASRAPVQTQDLERAPHLVLPTDGGSRKIISVADAMAFAKYAAEAFVQELSSVVRPSDSDWIALKRIYMRKICPIFPIFEAHTLDGLASQEPSLVKDLIKASVCLAAASDRDAPEHLFLRNPVTGPWDRQTKLVSYSEYSQTLVNFIKEGVRMLPTKESVQLVNKIRIMALTCIYWQPEPSSRTEPLDFYACLASMVHTYGIHLKEMVDTNEPNSEGIGRGDVGRLFRCLYAIDRLTSALSGRPLMFHNYDLLMIPQSDKNDSPSFKLFMSIIMLLDKTINLYRPHAKEDHIDVPVLERLILDAGALYEPDGILATLEILYHAVCVTSVRMPRDRFKTSPQMDAVSGVTYSHLPPSILNARRSHSSDRIFDIVKEGERYTLSPMPFIPYALALSLTTAYRKWRFSRTPMFRVRGKENFREILPLLKELGKVWTSARINSNLGEMVMAHVGQAEHNIKCKAGTAGRKPQAAVSRPTQRRAQKLHRRGLSKQSMDTESTEVPTPIRQEQPTPASGTSASADQSPEIPQNASLIFDPLHNSGVPLNVDFLNDGNFGGGSLGGNDSLDHFLTGMDMDDTAFQSWSLTDTVDSCFVSNLDPGCPFSWPEYSNGYQT</sequence>
<accession>A0AAJ0B9I5</accession>
<gene>
    <name evidence="6" type="ORF">QBC47DRAFT_54197</name>
</gene>
<dbReference type="GO" id="GO:0000981">
    <property type="term" value="F:DNA-binding transcription factor activity, RNA polymerase II-specific"/>
    <property type="evidence" value="ECO:0007669"/>
    <property type="project" value="InterPro"/>
</dbReference>